<dbReference type="EMBL" id="HG315671">
    <property type="protein sequence ID" value="CDF79570.1"/>
    <property type="molecule type" value="Genomic_DNA"/>
</dbReference>
<accession>T2KLE4</accession>
<gene>
    <name evidence="1" type="ORF">BN863_18580</name>
</gene>
<evidence type="ECO:0000313" key="2">
    <source>
        <dbReference type="Proteomes" id="UP000016160"/>
    </source>
</evidence>
<dbReference type="Proteomes" id="UP000016160">
    <property type="component" value="Chromosome"/>
</dbReference>
<keyword evidence="2" id="KW-1185">Reference proteome</keyword>
<dbReference type="HOGENOM" id="CLU_2947105_0_0_10"/>
<evidence type="ECO:0000313" key="1">
    <source>
        <dbReference type="EMBL" id="CDF79570.1"/>
    </source>
</evidence>
<protein>
    <submittedName>
        <fullName evidence="1">Uncharacterized protein</fullName>
    </submittedName>
</protein>
<organism evidence="1 2">
    <name type="scientific">Formosa agariphila (strain DSM 15362 / KCTC 12365 / LMG 23005 / KMM 3901 / M-2Alg 35-1)</name>
    <dbReference type="NCBI Taxonomy" id="1347342"/>
    <lineage>
        <taxon>Bacteria</taxon>
        <taxon>Pseudomonadati</taxon>
        <taxon>Bacteroidota</taxon>
        <taxon>Flavobacteriia</taxon>
        <taxon>Flavobacteriales</taxon>
        <taxon>Flavobacteriaceae</taxon>
        <taxon>Formosa</taxon>
    </lineage>
</organism>
<reference evidence="1 2" key="1">
    <citation type="journal article" date="2013" name="Appl. Environ. Microbiol.">
        <title>The genome of the alga-associated marine flavobacterium Formosa agariphila KMM 3901T reveals a broad potential for degradation of algal polysaccharides.</title>
        <authorList>
            <person name="Mann A.J."/>
            <person name="Hahnke R.L."/>
            <person name="Huang S."/>
            <person name="Werner J."/>
            <person name="Xing P."/>
            <person name="Barbeyron T."/>
            <person name="Huettel B."/>
            <person name="Stueber K."/>
            <person name="Reinhardt R."/>
            <person name="Harder J."/>
            <person name="Gloeckner F.O."/>
            <person name="Amann R.I."/>
            <person name="Teeling H."/>
        </authorList>
    </citation>
    <scope>NUCLEOTIDE SEQUENCE [LARGE SCALE GENOMIC DNA]</scope>
    <source>
        <strain evidence="2">DSM 15362 / KCTC 12365 / LMG 23005 / KMM 3901</strain>
    </source>
</reference>
<feature type="non-terminal residue" evidence="1">
    <location>
        <position position="1"/>
    </location>
</feature>
<dbReference type="AlphaFoldDB" id="T2KLE4"/>
<proteinExistence type="predicted"/>
<sequence length="60" mass="6827">VPLFYQYAGPYQPLTDEFKSFDQYWEHPSGNGYYVSGTTTRNICNWSLVGLTLSELATAK</sequence>
<name>T2KLE4_FORAG</name>